<dbReference type="NCBIfam" id="TIGR03725">
    <property type="entry name" value="T6A_YeaZ"/>
    <property type="match status" value="1"/>
</dbReference>
<dbReference type="Gene3D" id="3.30.420.40">
    <property type="match status" value="2"/>
</dbReference>
<accession>A0A0H3BJX0</accession>
<dbReference type="PATRIC" id="fig|455434.6.peg.863"/>
<organism evidence="2 3">
    <name type="scientific">Treponema pallidum subsp. pallidum (strain SS14)</name>
    <dbReference type="NCBI Taxonomy" id="455434"/>
    <lineage>
        <taxon>Bacteria</taxon>
        <taxon>Pseudomonadati</taxon>
        <taxon>Spirochaetota</taxon>
        <taxon>Spirochaetia</taxon>
        <taxon>Spirochaetales</taxon>
        <taxon>Treponemataceae</taxon>
        <taxon>Treponema</taxon>
    </lineage>
</organism>
<proteinExistence type="predicted"/>
<gene>
    <name evidence="2" type="ordered locus">TPASS_0876</name>
</gene>
<dbReference type="AlphaFoldDB" id="A0A0H3BJX0"/>
<dbReference type="Pfam" id="PF00814">
    <property type="entry name" value="TsaD"/>
    <property type="match status" value="1"/>
</dbReference>
<name>A0A0H3BJX0_TREPS</name>
<dbReference type="Proteomes" id="UP000001202">
    <property type="component" value="Chromosome"/>
</dbReference>
<dbReference type="GeneID" id="93876630"/>
<dbReference type="InterPro" id="IPR043129">
    <property type="entry name" value="ATPase_NBD"/>
</dbReference>
<evidence type="ECO:0000259" key="1">
    <source>
        <dbReference type="Pfam" id="PF00814"/>
    </source>
</evidence>
<dbReference type="KEGG" id="tpp:TPASS_0876"/>
<dbReference type="GO" id="GO:0002949">
    <property type="term" value="P:tRNA threonylcarbamoyladenosine modification"/>
    <property type="evidence" value="ECO:0007669"/>
    <property type="project" value="InterPro"/>
</dbReference>
<dbReference type="RefSeq" id="WP_010882319.1">
    <property type="nucleotide sequence ID" value="NC_010741.1"/>
</dbReference>
<feature type="domain" description="Gcp-like" evidence="1">
    <location>
        <begin position="36"/>
        <end position="144"/>
    </location>
</feature>
<dbReference type="InterPro" id="IPR000905">
    <property type="entry name" value="Gcp-like_dom"/>
</dbReference>
<evidence type="ECO:0000313" key="2">
    <source>
        <dbReference type="EMBL" id="ACD71292.1"/>
    </source>
</evidence>
<reference evidence="2 3" key="1">
    <citation type="journal article" date="2008" name="BMC Microbiol.">
        <title>Complete genome sequence of Treponema pallidum ssp. pallidum strain SS14 determined with oligonucleotide arrays.</title>
        <authorList>
            <person name="Matejkova P."/>
            <person name="Strouhal M."/>
            <person name="Smajs D."/>
            <person name="Norris S.J."/>
            <person name="Palzkill T."/>
            <person name="Petrosino J.F."/>
            <person name="Sodergren E."/>
            <person name="Norton J.E."/>
            <person name="Singh J."/>
            <person name="Richmond T.A."/>
            <person name="Molla M.N."/>
            <person name="Albert T.J."/>
            <person name="Weinstock G.M."/>
        </authorList>
    </citation>
    <scope>NUCLEOTIDE SEQUENCE [LARGE SCALE GENOMIC DNA]</scope>
    <source>
        <strain evidence="2 3">SS14</strain>
    </source>
</reference>
<dbReference type="InterPro" id="IPR022496">
    <property type="entry name" value="T6A_TsaB"/>
</dbReference>
<sequence>MNILAINTVAHALNVAAEGAQGTAVVSIEGAHCCIQQQLVRALDVVVKRAGFPVQETQIVACPRGPGSFTGLRTGFAVAKALQLGVGARFIAVPTLRLAAHPFRAFTGRVLSILDAKRGRFFWNCFKSGEPLFEDSHNHAQEIVKKVDTRVPCLVCGTGTALFKSVMESQDNTVPFMYVETDAHEGAKTLLALVKVLNHSAATPGERGAPQYTTRTYAKGS</sequence>
<evidence type="ECO:0000313" key="3">
    <source>
        <dbReference type="Proteomes" id="UP000001202"/>
    </source>
</evidence>
<dbReference type="EMBL" id="CP000805">
    <property type="protein sequence ID" value="ACD71292.1"/>
    <property type="molecule type" value="Genomic_DNA"/>
</dbReference>
<dbReference type="SUPFAM" id="SSF53067">
    <property type="entry name" value="Actin-like ATPase domain"/>
    <property type="match status" value="2"/>
</dbReference>
<protein>
    <recommendedName>
        <fullName evidence="1">Gcp-like domain-containing protein</fullName>
    </recommendedName>
</protein>